<dbReference type="Gene3D" id="2.60.120.10">
    <property type="entry name" value="Jelly Rolls"/>
    <property type="match status" value="1"/>
</dbReference>
<feature type="cross-link" description="3'-(S-cysteinyl)-tyrosine (Cys-Tyr)" evidence="10">
    <location>
        <begin position="132"/>
        <end position="198"/>
    </location>
</feature>
<evidence type="ECO:0000256" key="6">
    <source>
        <dbReference type="ARBA" id="ARBA00022784"/>
    </source>
</evidence>
<evidence type="ECO:0000313" key="13">
    <source>
        <dbReference type="EMBL" id="GAU91838.1"/>
    </source>
</evidence>
<evidence type="ECO:0000256" key="2">
    <source>
        <dbReference type="ARBA" id="ARBA00004759"/>
    </source>
</evidence>
<dbReference type="InterPro" id="IPR010300">
    <property type="entry name" value="CDO_1"/>
</dbReference>
<evidence type="ECO:0000256" key="4">
    <source>
        <dbReference type="ARBA" id="ARBA00013133"/>
    </source>
</evidence>
<comment type="catalytic activity">
    <reaction evidence="1 12">
        <text>L-cysteine + O2 = 3-sulfino-L-alanine + H(+)</text>
        <dbReference type="Rhea" id="RHEA:20441"/>
        <dbReference type="ChEBI" id="CHEBI:15378"/>
        <dbReference type="ChEBI" id="CHEBI:15379"/>
        <dbReference type="ChEBI" id="CHEBI:35235"/>
        <dbReference type="ChEBI" id="CHEBI:61085"/>
        <dbReference type="EC" id="1.13.11.20"/>
    </reaction>
</comment>
<comment type="similarity">
    <text evidence="3 12">Belongs to the cysteine dioxygenase family.</text>
</comment>
<comment type="pathway">
    <text evidence="2 12">Organosulfur biosynthesis; taurine biosynthesis; hypotaurine from L-cysteine: step 1/2.</text>
</comment>
<dbReference type="GO" id="GO:0042412">
    <property type="term" value="P:taurine biosynthetic process"/>
    <property type="evidence" value="ECO:0007669"/>
    <property type="project" value="UniProtKB-UniRule"/>
</dbReference>
<dbReference type="GO" id="GO:0017172">
    <property type="term" value="F:cysteine dioxygenase activity"/>
    <property type="evidence" value="ECO:0007669"/>
    <property type="project" value="UniProtKB-UniRule"/>
</dbReference>
<dbReference type="AlphaFoldDB" id="A0A1D1V062"/>
<dbReference type="Proteomes" id="UP000186922">
    <property type="component" value="Unassembled WGS sequence"/>
</dbReference>
<dbReference type="InterPro" id="IPR011051">
    <property type="entry name" value="RmlC_Cupin_sf"/>
</dbReference>
<dbReference type="PANTHER" id="PTHR12918:SF1">
    <property type="entry name" value="CYSTEINE DIOXYGENASE TYPE 1"/>
    <property type="match status" value="1"/>
</dbReference>
<keyword evidence="9 11" id="KW-0408">Iron</keyword>
<evidence type="ECO:0000256" key="12">
    <source>
        <dbReference type="RuleBase" id="RU366010"/>
    </source>
</evidence>
<dbReference type="UniPathway" id="UPA00012">
    <property type="reaction ID" value="UER00537"/>
</dbReference>
<accession>A0A1D1V062</accession>
<protein>
    <recommendedName>
        <fullName evidence="4 12">Cysteine dioxygenase</fullName>
        <ecNumber evidence="4 12">1.13.11.20</ecNumber>
    </recommendedName>
</protein>
<evidence type="ECO:0000256" key="8">
    <source>
        <dbReference type="ARBA" id="ARBA00023002"/>
    </source>
</evidence>
<comment type="caution">
    <text evidence="13">The sequence shown here is derived from an EMBL/GenBank/DDBJ whole genome shotgun (WGS) entry which is preliminary data.</text>
</comment>
<feature type="binding site" evidence="11">
    <location>
        <position position="125"/>
    </location>
    <ligand>
        <name>Fe cation</name>
        <dbReference type="ChEBI" id="CHEBI:24875"/>
        <note>catalytic</note>
    </ligand>
</feature>
<keyword evidence="5 11" id="KW-0479">Metal-binding</keyword>
<evidence type="ECO:0000313" key="14">
    <source>
        <dbReference type="Proteomes" id="UP000186922"/>
    </source>
</evidence>
<feature type="binding site" evidence="11">
    <location>
        <position position="181"/>
    </location>
    <ligand>
        <name>Fe cation</name>
        <dbReference type="ChEBI" id="CHEBI:24875"/>
        <note>catalytic</note>
    </ligand>
</feature>
<dbReference type="GO" id="GO:0008198">
    <property type="term" value="F:ferrous iron binding"/>
    <property type="evidence" value="ECO:0007669"/>
    <property type="project" value="UniProtKB-ARBA"/>
</dbReference>
<dbReference type="CDD" id="cd10548">
    <property type="entry name" value="cupin_CDO"/>
    <property type="match status" value="1"/>
</dbReference>
<evidence type="ECO:0000256" key="5">
    <source>
        <dbReference type="ARBA" id="ARBA00022723"/>
    </source>
</evidence>
<keyword evidence="14" id="KW-1185">Reference proteome</keyword>
<dbReference type="STRING" id="947166.A0A1D1V062"/>
<dbReference type="InterPro" id="IPR014710">
    <property type="entry name" value="RmlC-like_jellyroll"/>
</dbReference>
<gene>
    <name evidence="13" type="primary">RvY_04017-1</name>
    <name evidence="13" type="synonym">RvY_04017.1</name>
    <name evidence="13" type="ORF">RvY_04017</name>
</gene>
<keyword evidence="7 12" id="KW-0223">Dioxygenase</keyword>
<evidence type="ECO:0000256" key="3">
    <source>
        <dbReference type="ARBA" id="ARBA00006622"/>
    </source>
</evidence>
<dbReference type="PANTHER" id="PTHR12918">
    <property type="entry name" value="CYSTEINE DIOXYGENASE"/>
    <property type="match status" value="1"/>
</dbReference>
<evidence type="ECO:0000256" key="7">
    <source>
        <dbReference type="ARBA" id="ARBA00022964"/>
    </source>
</evidence>
<keyword evidence="6 10" id="KW-0883">Thioether bond</keyword>
<feature type="binding site" evidence="11">
    <location>
        <position position="127"/>
    </location>
    <ligand>
        <name>Fe cation</name>
        <dbReference type="ChEBI" id="CHEBI:24875"/>
        <note>catalytic</note>
    </ligand>
</feature>
<dbReference type="GO" id="GO:0019448">
    <property type="term" value="P:L-cysteine catabolic process"/>
    <property type="evidence" value="ECO:0007669"/>
    <property type="project" value="TreeGrafter"/>
</dbReference>
<evidence type="ECO:0000256" key="9">
    <source>
        <dbReference type="ARBA" id="ARBA00023004"/>
    </source>
</evidence>
<organism evidence="13 14">
    <name type="scientific">Ramazzottius varieornatus</name>
    <name type="common">Water bear</name>
    <name type="synonym">Tardigrade</name>
    <dbReference type="NCBI Taxonomy" id="947166"/>
    <lineage>
        <taxon>Eukaryota</taxon>
        <taxon>Metazoa</taxon>
        <taxon>Ecdysozoa</taxon>
        <taxon>Tardigrada</taxon>
        <taxon>Eutardigrada</taxon>
        <taxon>Parachela</taxon>
        <taxon>Hypsibioidea</taxon>
        <taxon>Ramazzottiidae</taxon>
        <taxon>Ramazzottius</taxon>
    </lineage>
</organism>
<reference evidence="13 14" key="1">
    <citation type="journal article" date="2016" name="Nat. Commun.">
        <title>Extremotolerant tardigrade genome and improved radiotolerance of human cultured cells by tardigrade-unique protein.</title>
        <authorList>
            <person name="Hashimoto T."/>
            <person name="Horikawa D.D."/>
            <person name="Saito Y."/>
            <person name="Kuwahara H."/>
            <person name="Kozuka-Hata H."/>
            <person name="Shin-I T."/>
            <person name="Minakuchi Y."/>
            <person name="Ohishi K."/>
            <person name="Motoyama A."/>
            <person name="Aizu T."/>
            <person name="Enomoto A."/>
            <person name="Kondo K."/>
            <person name="Tanaka S."/>
            <person name="Hara Y."/>
            <person name="Koshikawa S."/>
            <person name="Sagara H."/>
            <person name="Miura T."/>
            <person name="Yokobori S."/>
            <person name="Miyagawa K."/>
            <person name="Suzuki Y."/>
            <person name="Kubo T."/>
            <person name="Oyama M."/>
            <person name="Kohara Y."/>
            <person name="Fujiyama A."/>
            <person name="Arakawa K."/>
            <person name="Katayama T."/>
            <person name="Toyoda A."/>
            <person name="Kunieda T."/>
        </authorList>
    </citation>
    <scope>NUCLEOTIDE SEQUENCE [LARGE SCALE GENOMIC DNA]</scope>
    <source>
        <strain evidence="13 14">YOKOZUNA-1</strain>
    </source>
</reference>
<dbReference type="FunFam" id="2.60.120.10:FF:000045">
    <property type="entry name" value="Cysteine dioxygenase 1"/>
    <property type="match status" value="1"/>
</dbReference>
<evidence type="ECO:0000256" key="10">
    <source>
        <dbReference type="PIRSR" id="PIRSR610300-50"/>
    </source>
</evidence>
<evidence type="ECO:0000256" key="11">
    <source>
        <dbReference type="PIRSR" id="PIRSR610300-51"/>
    </source>
</evidence>
<proteinExistence type="inferred from homology"/>
<dbReference type="SUPFAM" id="SSF51182">
    <property type="entry name" value="RmlC-like cupins"/>
    <property type="match status" value="1"/>
</dbReference>
<dbReference type="EMBL" id="BDGG01000002">
    <property type="protein sequence ID" value="GAU91838.1"/>
    <property type="molecule type" value="Genomic_DNA"/>
</dbReference>
<dbReference type="OrthoDB" id="543511at2759"/>
<name>A0A1D1V062_RAMVA</name>
<comment type="cofactor">
    <cofactor evidence="12">
        <name>Fe cation</name>
        <dbReference type="ChEBI" id="CHEBI:24875"/>
    </cofactor>
    <text evidence="12">Binds 1 Fe cation per subunit.</text>
</comment>
<dbReference type="EC" id="1.13.11.20" evidence="4 12"/>
<sequence length="249" mass="28063">MGLENEPRAMQLTNVTLTNYATKAKKKLKENSAVNTKTMSGRRYAQDSICLKDVLRGLGEIFSEDKVDVDEVKSLLRAYKSNPKDWRKYCTWDPARYTRNLLDSGNGKYNVIILCWSEGQGSAIHAHANSHCFVKVMDGQILESMYAWPEDDNEEAPMRMLKKTSVNVDEVSYINDSIGLHRMENPSHTEPTVTLHVYIPAYGECMCFDERSGHRSVCQVVFHSAQDGTIDYGNGKSSAAEGGFDRMND</sequence>
<dbReference type="Pfam" id="PF05995">
    <property type="entry name" value="CDO_I"/>
    <property type="match status" value="1"/>
</dbReference>
<evidence type="ECO:0000256" key="1">
    <source>
        <dbReference type="ARBA" id="ARBA00000629"/>
    </source>
</evidence>
<keyword evidence="8 12" id="KW-0560">Oxidoreductase</keyword>